<proteinExistence type="inferred from homology"/>
<dbReference type="GeneID" id="31004927"/>
<comment type="catalytic activity">
    <reaction evidence="11">
        <text>L-leucine + 2-oxoglutarate = 4-methyl-2-oxopentanoate + L-glutamate</text>
        <dbReference type="Rhea" id="RHEA:18321"/>
        <dbReference type="ChEBI" id="CHEBI:16810"/>
        <dbReference type="ChEBI" id="CHEBI:17865"/>
        <dbReference type="ChEBI" id="CHEBI:29985"/>
        <dbReference type="ChEBI" id="CHEBI:57427"/>
        <dbReference type="EC" id="2.6.1.42"/>
    </reaction>
</comment>
<dbReference type="OrthoDB" id="1732691at2759"/>
<evidence type="ECO:0000256" key="9">
    <source>
        <dbReference type="RuleBase" id="RU004106"/>
    </source>
</evidence>
<evidence type="ECO:0000256" key="11">
    <source>
        <dbReference type="RuleBase" id="RU004517"/>
    </source>
</evidence>
<dbReference type="FunFam" id="3.20.10.10:FF:000004">
    <property type="entry name" value="Branched-chain-amino-acid aminotransferase"/>
    <property type="match status" value="1"/>
</dbReference>
<evidence type="ECO:0000256" key="1">
    <source>
        <dbReference type="ARBA" id="ARBA00001933"/>
    </source>
</evidence>
<evidence type="ECO:0000256" key="3">
    <source>
        <dbReference type="ARBA" id="ARBA00022576"/>
    </source>
</evidence>
<evidence type="ECO:0000256" key="7">
    <source>
        <dbReference type="ARBA" id="ARBA00023304"/>
    </source>
</evidence>
<dbReference type="InterPro" id="IPR043132">
    <property type="entry name" value="BCAT-like_C"/>
</dbReference>
<dbReference type="RefSeq" id="XP_020119843.1">
    <property type="nucleotide sequence ID" value="XM_020267463.1"/>
</dbReference>
<dbReference type="InterPro" id="IPR043131">
    <property type="entry name" value="BCAT-like_N"/>
</dbReference>
<dbReference type="FunFam" id="3.30.470.10:FF:000012">
    <property type="entry name" value="Branched-chain-amino-acid aminotransferase"/>
    <property type="match status" value="1"/>
</dbReference>
<dbReference type="GO" id="GO:0052654">
    <property type="term" value="F:L-leucine-2-oxoglutarate transaminase activity"/>
    <property type="evidence" value="ECO:0007669"/>
    <property type="project" value="RHEA"/>
</dbReference>
<keyword evidence="13" id="KW-1185">Reference proteome</keyword>
<dbReference type="EMBL" id="LFMY01000007">
    <property type="protein sequence ID" value="OKL59722.1"/>
    <property type="molecule type" value="Genomic_DNA"/>
</dbReference>
<dbReference type="GO" id="GO:0009098">
    <property type="term" value="P:L-leucine biosynthetic process"/>
    <property type="evidence" value="ECO:0007669"/>
    <property type="project" value="TreeGrafter"/>
</dbReference>
<dbReference type="Gene3D" id="3.20.10.10">
    <property type="entry name" value="D-amino Acid Aminotransferase, subunit A, domain 2"/>
    <property type="match status" value="1"/>
</dbReference>
<comment type="caution">
    <text evidence="12">The sequence shown here is derived from an EMBL/GenBank/DDBJ whole genome shotgun (WGS) entry which is preliminary data.</text>
</comment>
<comment type="catalytic activity">
    <reaction evidence="11">
        <text>L-valine + 2-oxoglutarate = 3-methyl-2-oxobutanoate + L-glutamate</text>
        <dbReference type="Rhea" id="RHEA:24813"/>
        <dbReference type="ChEBI" id="CHEBI:11851"/>
        <dbReference type="ChEBI" id="CHEBI:16810"/>
        <dbReference type="ChEBI" id="CHEBI:29985"/>
        <dbReference type="ChEBI" id="CHEBI:57762"/>
        <dbReference type="EC" id="2.6.1.42"/>
    </reaction>
</comment>
<protein>
    <recommendedName>
        <fullName evidence="11">Branched-chain-amino-acid aminotransferase</fullName>
        <ecNumber evidence="11">2.6.1.42</ecNumber>
    </recommendedName>
</protein>
<dbReference type="PROSITE" id="PS00770">
    <property type="entry name" value="AA_TRANSFER_CLASS_4"/>
    <property type="match status" value="1"/>
</dbReference>
<evidence type="ECO:0000256" key="5">
    <source>
        <dbReference type="ARBA" id="ARBA00022679"/>
    </source>
</evidence>
<dbReference type="GO" id="GO:0052656">
    <property type="term" value="F:L-isoleucine-2-oxoglutarate transaminase activity"/>
    <property type="evidence" value="ECO:0007669"/>
    <property type="project" value="RHEA"/>
</dbReference>
<dbReference type="InterPro" id="IPR018300">
    <property type="entry name" value="Aminotrans_IV_CS"/>
</dbReference>
<dbReference type="Proteomes" id="UP000214365">
    <property type="component" value="Unassembled WGS sequence"/>
</dbReference>
<dbReference type="PANTHER" id="PTHR11825">
    <property type="entry name" value="SUBGROUP IIII AMINOTRANSFERASE"/>
    <property type="match status" value="1"/>
</dbReference>
<evidence type="ECO:0000256" key="8">
    <source>
        <dbReference type="PIRSR" id="PIRSR006468-1"/>
    </source>
</evidence>
<evidence type="ECO:0000256" key="2">
    <source>
        <dbReference type="ARBA" id="ARBA00009320"/>
    </source>
</evidence>
<evidence type="ECO:0000313" key="12">
    <source>
        <dbReference type="EMBL" id="OKL59722.1"/>
    </source>
</evidence>
<dbReference type="EC" id="2.6.1.42" evidence="11"/>
<dbReference type="InterPro" id="IPR001544">
    <property type="entry name" value="Aminotrans_IV"/>
</dbReference>
<organism evidence="12 13">
    <name type="scientific">Talaromyces atroroseus</name>
    <dbReference type="NCBI Taxonomy" id="1441469"/>
    <lineage>
        <taxon>Eukaryota</taxon>
        <taxon>Fungi</taxon>
        <taxon>Dikarya</taxon>
        <taxon>Ascomycota</taxon>
        <taxon>Pezizomycotina</taxon>
        <taxon>Eurotiomycetes</taxon>
        <taxon>Eurotiomycetidae</taxon>
        <taxon>Eurotiales</taxon>
        <taxon>Trichocomaceae</taxon>
        <taxon>Talaromyces</taxon>
        <taxon>Talaromyces sect. Trachyspermi</taxon>
    </lineage>
</organism>
<reference evidence="12 13" key="1">
    <citation type="submission" date="2015-06" db="EMBL/GenBank/DDBJ databases">
        <title>Talaromyces atroroseus IBT 11181 draft genome.</title>
        <authorList>
            <person name="Rasmussen K.B."/>
            <person name="Rasmussen S."/>
            <person name="Petersen B."/>
            <person name="Sicheritz-Ponten T."/>
            <person name="Mortensen U.H."/>
            <person name="Thrane U."/>
        </authorList>
    </citation>
    <scope>NUCLEOTIDE SEQUENCE [LARGE SCALE GENOMIC DNA]</scope>
    <source>
        <strain evidence="12 13">IBT 11181</strain>
    </source>
</reference>
<dbReference type="STRING" id="1441469.A0A225AEL9"/>
<dbReference type="Pfam" id="PF01063">
    <property type="entry name" value="Aminotran_4"/>
    <property type="match status" value="1"/>
</dbReference>
<dbReference type="PANTHER" id="PTHR11825:SF69">
    <property type="entry name" value="BRANCHED-CHAIN-AMINO-ACID AMINOTRANSFERASE"/>
    <property type="match status" value="1"/>
</dbReference>
<dbReference type="InterPro" id="IPR036038">
    <property type="entry name" value="Aminotransferase-like"/>
</dbReference>
<dbReference type="Gene3D" id="3.30.470.10">
    <property type="match status" value="1"/>
</dbReference>
<dbReference type="SUPFAM" id="SSF56752">
    <property type="entry name" value="D-aminoacid aminotransferase-like PLP-dependent enzymes"/>
    <property type="match status" value="1"/>
</dbReference>
<evidence type="ECO:0000256" key="6">
    <source>
        <dbReference type="ARBA" id="ARBA00022898"/>
    </source>
</evidence>
<dbReference type="InterPro" id="IPR005786">
    <property type="entry name" value="B_amino_transII"/>
</dbReference>
<dbReference type="GO" id="GO:0005739">
    <property type="term" value="C:mitochondrion"/>
    <property type="evidence" value="ECO:0007669"/>
    <property type="project" value="TreeGrafter"/>
</dbReference>
<keyword evidence="3 11" id="KW-0032">Aminotransferase</keyword>
<feature type="modified residue" description="N6-(pyridoxal phosphate)lysine" evidence="8">
    <location>
        <position position="215"/>
    </location>
</feature>
<evidence type="ECO:0000256" key="4">
    <source>
        <dbReference type="ARBA" id="ARBA00022605"/>
    </source>
</evidence>
<accession>A0A225AEL9</accession>
<dbReference type="GO" id="GO:0052655">
    <property type="term" value="F:L-valine-2-oxoglutarate transaminase activity"/>
    <property type="evidence" value="ECO:0007669"/>
    <property type="project" value="RHEA"/>
</dbReference>
<evidence type="ECO:0000313" key="13">
    <source>
        <dbReference type="Proteomes" id="UP000214365"/>
    </source>
</evidence>
<comment type="catalytic activity">
    <reaction evidence="11">
        <text>L-isoleucine + 2-oxoglutarate = (S)-3-methyl-2-oxopentanoate + L-glutamate</text>
        <dbReference type="Rhea" id="RHEA:24801"/>
        <dbReference type="ChEBI" id="CHEBI:16810"/>
        <dbReference type="ChEBI" id="CHEBI:29985"/>
        <dbReference type="ChEBI" id="CHEBI:35146"/>
        <dbReference type="ChEBI" id="CHEBI:58045"/>
        <dbReference type="EC" id="2.6.1.42"/>
    </reaction>
</comment>
<gene>
    <name evidence="12" type="ORF">UA08_05171</name>
</gene>
<dbReference type="AlphaFoldDB" id="A0A225AEL9"/>
<sequence>MTSLSNAQNGAPQPLNASKLIYTFTDSPRDVPDPAIACTGKETICTDHMILATWNAHTGWSAPELKPYGPLTLMPTASCLHYATECFEGLKAYRGYDGKLRVFRTEHNAARLQMSANRISLPFVDSKELQQLIYALISVDGSKWLPKSRAGDFLYLRPTLIGTQPSLGVQAPQSAMLYIIMGYMPRVDSVPGRMKLLTSPDNLVRSWVGGFGYAKVGANYGPSVLASQAASREGFHQTLWLYGEDGECTEAGGSNFFVVWLRKDGKKELVTAPLDDRLILDGVTRRSCLELAKERLSDELEITERKFTINEIIDAAADGRLLESFSAGTAWFITPVSHIRHREHDIKIPMGVHGESGEVTGKIKGFLSNIMYGRVQHPWAAVVPERTT</sequence>
<comment type="similarity">
    <text evidence="2 9">Belongs to the class-IV pyridoxal-phosphate-dependent aminotransferase family.</text>
</comment>
<keyword evidence="4 11" id="KW-0028">Amino-acid biosynthesis</keyword>
<keyword evidence="6 10" id="KW-0663">Pyridoxal phosphate</keyword>
<evidence type="ECO:0000256" key="10">
    <source>
        <dbReference type="RuleBase" id="RU004516"/>
    </source>
</evidence>
<comment type="cofactor">
    <cofactor evidence="1 10">
        <name>pyridoxal 5'-phosphate</name>
        <dbReference type="ChEBI" id="CHEBI:597326"/>
    </cofactor>
</comment>
<keyword evidence="5 11" id="KW-0808">Transferase</keyword>
<name>A0A225AEL9_TALAT</name>
<dbReference type="GO" id="GO:0009099">
    <property type="term" value="P:L-valine biosynthetic process"/>
    <property type="evidence" value="ECO:0007669"/>
    <property type="project" value="TreeGrafter"/>
</dbReference>
<keyword evidence="7 11" id="KW-0100">Branched-chain amino acid biosynthesis</keyword>
<dbReference type="PIRSF" id="PIRSF006468">
    <property type="entry name" value="BCAT1"/>
    <property type="match status" value="1"/>
</dbReference>